<feature type="domain" description="Histidine kinase" evidence="17">
    <location>
        <begin position="305"/>
        <end position="522"/>
    </location>
</feature>
<feature type="region of interest" description="Disordered" evidence="15">
    <location>
        <begin position="534"/>
        <end position="561"/>
    </location>
</feature>
<evidence type="ECO:0000313" key="19">
    <source>
        <dbReference type="EMBL" id="MCZ4518806.1"/>
    </source>
</evidence>
<reference evidence="19" key="1">
    <citation type="submission" date="2022-12" db="EMBL/GenBank/DDBJ databases">
        <authorList>
            <person name="Krivoruchko A.V."/>
            <person name="Elkin A."/>
        </authorList>
    </citation>
    <scope>NUCLEOTIDE SEQUENCE</scope>
    <source>
        <strain evidence="19">IEGM 1391</strain>
    </source>
</reference>
<evidence type="ECO:0000256" key="2">
    <source>
        <dbReference type="ARBA" id="ARBA00004651"/>
    </source>
</evidence>
<comment type="catalytic activity">
    <reaction evidence="1">
        <text>ATP + protein L-histidine = ADP + protein N-phospho-L-histidine.</text>
        <dbReference type="EC" id="2.7.13.3"/>
    </reaction>
</comment>
<evidence type="ECO:0000256" key="11">
    <source>
        <dbReference type="ARBA" id="ARBA00022989"/>
    </source>
</evidence>
<dbReference type="InterPro" id="IPR004358">
    <property type="entry name" value="Sig_transdc_His_kin-like_C"/>
</dbReference>
<dbReference type="PROSITE" id="PS50109">
    <property type="entry name" value="HIS_KIN"/>
    <property type="match status" value="1"/>
</dbReference>
<keyword evidence="4" id="KW-1003">Cell membrane</keyword>
<dbReference type="Gene3D" id="1.10.287.130">
    <property type="match status" value="1"/>
</dbReference>
<dbReference type="Proteomes" id="UP001081071">
    <property type="component" value="Unassembled WGS sequence"/>
</dbReference>
<evidence type="ECO:0000256" key="1">
    <source>
        <dbReference type="ARBA" id="ARBA00000085"/>
    </source>
</evidence>
<dbReference type="GO" id="GO:0016301">
    <property type="term" value="F:kinase activity"/>
    <property type="evidence" value="ECO:0007669"/>
    <property type="project" value="UniProtKB-KW"/>
</dbReference>
<dbReference type="InterPro" id="IPR036097">
    <property type="entry name" value="HisK_dim/P_sf"/>
</dbReference>
<keyword evidence="7 16" id="KW-0812">Transmembrane</keyword>
<comment type="subcellular location">
    <subcellularLocation>
        <location evidence="2">Cell membrane</location>
        <topology evidence="2">Multi-pass membrane protein</topology>
    </subcellularLocation>
</comment>
<feature type="transmembrane region" description="Helical" evidence="16">
    <location>
        <begin position="218"/>
        <end position="237"/>
    </location>
</feature>
<dbReference type="InterPro" id="IPR003660">
    <property type="entry name" value="HAMP_dom"/>
</dbReference>
<dbReference type="SUPFAM" id="SSF55874">
    <property type="entry name" value="ATPase domain of HSP90 chaperone/DNA topoisomerase II/histidine kinase"/>
    <property type="match status" value="1"/>
</dbReference>
<dbReference type="SMART" id="SM00387">
    <property type="entry name" value="HATPase_c"/>
    <property type="match status" value="1"/>
</dbReference>
<dbReference type="CDD" id="cd00082">
    <property type="entry name" value="HisKA"/>
    <property type="match status" value="1"/>
</dbReference>
<dbReference type="InterPro" id="IPR047669">
    <property type="entry name" value="MtrAB_MtrB"/>
</dbReference>
<keyword evidence="20" id="KW-1185">Reference proteome</keyword>
<gene>
    <name evidence="19" type="primary">mtrB</name>
    <name evidence="19" type="ORF">O4220_09780</name>
</gene>
<evidence type="ECO:0000256" key="15">
    <source>
        <dbReference type="SAM" id="MobiDB-lite"/>
    </source>
</evidence>
<keyword evidence="12" id="KW-0902">Two-component regulatory system</keyword>
<evidence type="ECO:0000256" key="16">
    <source>
        <dbReference type="SAM" id="Phobius"/>
    </source>
</evidence>
<dbReference type="InterPro" id="IPR005467">
    <property type="entry name" value="His_kinase_dom"/>
</dbReference>
<evidence type="ECO:0000256" key="8">
    <source>
        <dbReference type="ARBA" id="ARBA00022741"/>
    </source>
</evidence>
<dbReference type="SUPFAM" id="SSF47384">
    <property type="entry name" value="Homodimeric domain of signal transducing histidine kinase"/>
    <property type="match status" value="1"/>
</dbReference>
<dbReference type="EMBL" id="JAPWIJ010000003">
    <property type="protein sequence ID" value="MCZ4518806.1"/>
    <property type="molecule type" value="Genomic_DNA"/>
</dbReference>
<proteinExistence type="predicted"/>
<dbReference type="PROSITE" id="PS50885">
    <property type="entry name" value="HAMP"/>
    <property type="match status" value="1"/>
</dbReference>
<dbReference type="PRINTS" id="PR00344">
    <property type="entry name" value="BCTRLSENSOR"/>
</dbReference>
<keyword evidence="5" id="KW-0597">Phosphoprotein</keyword>
<evidence type="ECO:0000256" key="13">
    <source>
        <dbReference type="ARBA" id="ARBA00023136"/>
    </source>
</evidence>
<dbReference type="PANTHER" id="PTHR43547:SF2">
    <property type="entry name" value="HYBRID SIGNAL TRANSDUCTION HISTIDINE KINASE C"/>
    <property type="match status" value="1"/>
</dbReference>
<feature type="transmembrane region" description="Helical" evidence="16">
    <location>
        <begin position="41"/>
        <end position="64"/>
    </location>
</feature>
<comment type="caution">
    <text evidence="19">The sequence shown here is derived from an EMBL/GenBank/DDBJ whole genome shotgun (WGS) entry which is preliminary data.</text>
</comment>
<dbReference type="CDD" id="cd06225">
    <property type="entry name" value="HAMP"/>
    <property type="match status" value="1"/>
</dbReference>
<name>A0ABT4MGF4_9NOCA</name>
<protein>
    <recommendedName>
        <fullName evidence="14">Sensor histidine kinase MtrB</fullName>
        <ecNumber evidence="3">2.7.13.3</ecNumber>
    </recommendedName>
</protein>
<evidence type="ECO:0000256" key="6">
    <source>
        <dbReference type="ARBA" id="ARBA00022679"/>
    </source>
</evidence>
<evidence type="ECO:0000259" key="17">
    <source>
        <dbReference type="PROSITE" id="PS50109"/>
    </source>
</evidence>
<dbReference type="InterPro" id="IPR003661">
    <property type="entry name" value="HisK_dim/P_dom"/>
</dbReference>
<evidence type="ECO:0000313" key="20">
    <source>
        <dbReference type="Proteomes" id="UP001081071"/>
    </source>
</evidence>
<dbReference type="NCBIfam" id="NF040691">
    <property type="entry name" value="MtrAB_MtrB"/>
    <property type="match status" value="1"/>
</dbReference>
<keyword evidence="13 16" id="KW-0472">Membrane</keyword>
<accession>A0ABT4MGF4</accession>
<keyword evidence="10" id="KW-0067">ATP-binding</keyword>
<evidence type="ECO:0000256" key="3">
    <source>
        <dbReference type="ARBA" id="ARBA00012438"/>
    </source>
</evidence>
<keyword evidence="11 16" id="KW-1133">Transmembrane helix</keyword>
<evidence type="ECO:0000256" key="14">
    <source>
        <dbReference type="ARBA" id="ARBA00035305"/>
    </source>
</evidence>
<dbReference type="InterPro" id="IPR003594">
    <property type="entry name" value="HATPase_dom"/>
</dbReference>
<evidence type="ECO:0000256" key="10">
    <source>
        <dbReference type="ARBA" id="ARBA00022840"/>
    </source>
</evidence>
<dbReference type="Gene3D" id="6.10.340.10">
    <property type="match status" value="1"/>
</dbReference>
<evidence type="ECO:0000256" key="9">
    <source>
        <dbReference type="ARBA" id="ARBA00022777"/>
    </source>
</evidence>
<evidence type="ECO:0000256" key="4">
    <source>
        <dbReference type="ARBA" id="ARBA00022475"/>
    </source>
</evidence>
<dbReference type="InterPro" id="IPR036890">
    <property type="entry name" value="HATPase_C_sf"/>
</dbReference>
<dbReference type="SMART" id="SM00388">
    <property type="entry name" value="HisKA"/>
    <property type="match status" value="1"/>
</dbReference>
<evidence type="ECO:0000259" key="18">
    <source>
        <dbReference type="PROSITE" id="PS50885"/>
    </source>
</evidence>
<dbReference type="SMART" id="SM00304">
    <property type="entry name" value="HAMP"/>
    <property type="match status" value="1"/>
</dbReference>
<dbReference type="Gene3D" id="3.30.565.10">
    <property type="entry name" value="Histidine kinase-like ATPase, C-terminal domain"/>
    <property type="match status" value="1"/>
</dbReference>
<dbReference type="PANTHER" id="PTHR43547">
    <property type="entry name" value="TWO-COMPONENT HISTIDINE KINASE"/>
    <property type="match status" value="1"/>
</dbReference>
<evidence type="ECO:0000256" key="5">
    <source>
        <dbReference type="ARBA" id="ARBA00022553"/>
    </source>
</evidence>
<dbReference type="EC" id="2.7.13.3" evidence="3"/>
<dbReference type="Pfam" id="PF02518">
    <property type="entry name" value="HATPase_c"/>
    <property type="match status" value="1"/>
</dbReference>
<sequence length="561" mass="60699">MIGFSHSRRRINGKFSPLLRWFRSLSTSLGHAWRRSLQLRVVVSTLTLSLVVILILGVVLTSQITDRLLEAKLSAATEELDRSRTTVEGNLAGADDSSGLATRLERARAALTNQDLDAASTTGSAGSFDPVLIVEGDATRAEASVGPVDQIPSSLRDFVKKGLISSQYATVTDSDGGYSGSALIMGSPTGSDISALQLYLIFPLASEDRTLSLVRGTLFVGAVVLLVLLAAIAMLVARQVVLPIRSASRIAVRFADGRLKERMPVRGEDDMARLAMSFNEMAESLSKQITQLEEFGNLQRRFTSDVSHELRTPLTTVRMAADLIHDASDDLEPALKRSSELLVNELDRFETLLGDLLEISRHDAGVAELAAEQLDLRMCARAAVSTVRHLARETGTEVIVDMPETAVVAEVDPRRVERILRNLLANALDHGEGKPVLLRLRSDADAAAFVVRDQGIGLRPGEEKLVFNRFWRSDPSRVRRSGGTGLGLAISVEDARLHDGKLEAWGAVGEGACFRLTLPLVRGHKVIGSPLPLKPSTKKYAQGQPIPAITAQKTSAPESVT</sequence>
<keyword evidence="6" id="KW-0808">Transferase</keyword>
<evidence type="ECO:0000256" key="7">
    <source>
        <dbReference type="ARBA" id="ARBA00022692"/>
    </source>
</evidence>
<feature type="domain" description="HAMP" evidence="18">
    <location>
        <begin position="238"/>
        <end position="290"/>
    </location>
</feature>
<keyword evidence="8" id="KW-0547">Nucleotide-binding</keyword>
<organism evidence="19 20">
    <name type="scientific">Rhodococcus ruber</name>
    <dbReference type="NCBI Taxonomy" id="1830"/>
    <lineage>
        <taxon>Bacteria</taxon>
        <taxon>Bacillati</taxon>
        <taxon>Actinomycetota</taxon>
        <taxon>Actinomycetes</taxon>
        <taxon>Mycobacteriales</taxon>
        <taxon>Nocardiaceae</taxon>
        <taxon>Rhodococcus</taxon>
    </lineage>
</organism>
<keyword evidence="9 19" id="KW-0418">Kinase</keyword>
<evidence type="ECO:0000256" key="12">
    <source>
        <dbReference type="ARBA" id="ARBA00023012"/>
    </source>
</evidence>
<dbReference type="Pfam" id="PF00672">
    <property type="entry name" value="HAMP"/>
    <property type="match status" value="1"/>
</dbReference>
<dbReference type="RefSeq" id="WP_269603474.1">
    <property type="nucleotide sequence ID" value="NZ_JAPWIJ010000003.1"/>
</dbReference>
<feature type="compositionally biased region" description="Polar residues" evidence="15">
    <location>
        <begin position="551"/>
        <end position="561"/>
    </location>
</feature>
<dbReference type="SUPFAM" id="SSF158472">
    <property type="entry name" value="HAMP domain-like"/>
    <property type="match status" value="1"/>
</dbReference>
<dbReference type="Pfam" id="PF00512">
    <property type="entry name" value="HisKA"/>
    <property type="match status" value="1"/>
</dbReference>